<organism evidence="2 3">
    <name type="scientific">Mariprofundus micogutta</name>
    <dbReference type="NCBI Taxonomy" id="1921010"/>
    <lineage>
        <taxon>Bacteria</taxon>
        <taxon>Pseudomonadati</taxon>
        <taxon>Pseudomonadota</taxon>
        <taxon>Candidatius Mariprofundia</taxon>
        <taxon>Mariprofundales</taxon>
        <taxon>Mariprofundaceae</taxon>
        <taxon>Mariprofundus</taxon>
    </lineage>
</organism>
<dbReference type="STRING" id="1921010.MMIC_P0192"/>
<proteinExistence type="predicted"/>
<evidence type="ECO:0000256" key="1">
    <source>
        <dbReference type="SAM" id="Phobius"/>
    </source>
</evidence>
<accession>A0A1L8CK71</accession>
<dbReference type="EMBL" id="BDFD01000001">
    <property type="protein sequence ID" value="GAV19259.1"/>
    <property type="molecule type" value="Genomic_DNA"/>
</dbReference>
<feature type="transmembrane region" description="Helical" evidence="1">
    <location>
        <begin position="82"/>
        <end position="103"/>
    </location>
</feature>
<keyword evidence="1" id="KW-0812">Transmembrane</keyword>
<sequence length="163" mass="18643">MNFEISEEEKKLARKPHNLFVLNILLFNLLMTPAAIVLDVGMYGFLIPLLFSLTVIAYIYWRSEKITACWIVDMHWRLSFRRCQFLMTGYVITGLLVTAAWLISMTASDEKMAEIMFTAISRVAVVPTLLAVMITVVLEAGGYHLINRGEVPQRYVEKFPPPK</sequence>
<evidence type="ECO:0000313" key="2">
    <source>
        <dbReference type="EMBL" id="GAV19259.1"/>
    </source>
</evidence>
<protein>
    <submittedName>
        <fullName evidence="2">Uncharacterized protein</fullName>
    </submittedName>
</protein>
<dbReference type="OrthoDB" id="5762913at2"/>
<evidence type="ECO:0000313" key="3">
    <source>
        <dbReference type="Proteomes" id="UP000231632"/>
    </source>
</evidence>
<reference evidence="2 3" key="1">
    <citation type="journal article" date="2017" name="Arch. Microbiol.">
        <title>Mariprofundus micogutta sp. nov., a novel iron-oxidizing zetaproteobacterium isolated from a deep-sea hydrothermal field at the Bayonnaise knoll of the Izu-Ogasawara arc, and a description of Mariprofundales ord. nov. and Zetaproteobacteria classis nov.</title>
        <authorList>
            <person name="Makita H."/>
            <person name="Tanaka E."/>
            <person name="Mitsunobu S."/>
            <person name="Miyazaki M."/>
            <person name="Nunoura T."/>
            <person name="Uematsu K."/>
            <person name="Takaki Y."/>
            <person name="Nishi S."/>
            <person name="Shimamura S."/>
            <person name="Takai K."/>
        </authorList>
    </citation>
    <scope>NUCLEOTIDE SEQUENCE [LARGE SCALE GENOMIC DNA]</scope>
    <source>
        <strain evidence="2 3">ET2</strain>
    </source>
</reference>
<gene>
    <name evidence="2" type="ORF">MMIC_P0192</name>
</gene>
<feature type="transmembrane region" description="Helical" evidence="1">
    <location>
        <begin position="43"/>
        <end position="61"/>
    </location>
</feature>
<dbReference type="AlphaFoldDB" id="A0A1L8CK71"/>
<keyword evidence="3" id="KW-1185">Reference proteome</keyword>
<dbReference type="RefSeq" id="WP_072658444.1">
    <property type="nucleotide sequence ID" value="NZ_BDFD01000001.1"/>
</dbReference>
<keyword evidence="1" id="KW-0472">Membrane</keyword>
<comment type="caution">
    <text evidence="2">The sequence shown here is derived from an EMBL/GenBank/DDBJ whole genome shotgun (WGS) entry which is preliminary data.</text>
</comment>
<name>A0A1L8CK71_9PROT</name>
<feature type="transmembrane region" description="Helical" evidence="1">
    <location>
        <begin position="115"/>
        <end position="138"/>
    </location>
</feature>
<feature type="transmembrane region" description="Helical" evidence="1">
    <location>
        <begin position="20"/>
        <end position="37"/>
    </location>
</feature>
<dbReference type="Proteomes" id="UP000231632">
    <property type="component" value="Unassembled WGS sequence"/>
</dbReference>
<keyword evidence="1" id="KW-1133">Transmembrane helix</keyword>